<comment type="catalytic activity">
    <reaction evidence="7">
        <text>a 2'-deoxycytidine in DNA + S-adenosyl-L-methionine = a 5-methyl-2'-deoxycytidine in DNA + S-adenosyl-L-homocysteine + H(+)</text>
        <dbReference type="Rhea" id="RHEA:13681"/>
        <dbReference type="Rhea" id="RHEA-COMP:11369"/>
        <dbReference type="Rhea" id="RHEA-COMP:11370"/>
        <dbReference type="ChEBI" id="CHEBI:15378"/>
        <dbReference type="ChEBI" id="CHEBI:57856"/>
        <dbReference type="ChEBI" id="CHEBI:59789"/>
        <dbReference type="ChEBI" id="CHEBI:85452"/>
        <dbReference type="ChEBI" id="CHEBI:85454"/>
        <dbReference type="EC" id="2.1.1.37"/>
    </reaction>
</comment>
<dbReference type="PROSITE" id="PS00095">
    <property type="entry name" value="C5_MTASE_2"/>
    <property type="match status" value="1"/>
</dbReference>
<comment type="similarity">
    <text evidence="5 6">Belongs to the class I-like SAM-binding methyltransferase superfamily. C5-methyltransferase family.</text>
</comment>
<dbReference type="InterPro" id="IPR029063">
    <property type="entry name" value="SAM-dependent_MTases_sf"/>
</dbReference>
<dbReference type="EC" id="2.1.1.37" evidence="7"/>
<reference evidence="8 9" key="1">
    <citation type="submission" date="2019-06" db="EMBL/GenBank/DDBJ databases">
        <title>Persicimonas caeni gen. nov., sp. nov., a predatory bacterium isolated from solar saltern.</title>
        <authorList>
            <person name="Wang S."/>
        </authorList>
    </citation>
    <scope>NUCLEOTIDE SEQUENCE [LARGE SCALE GENOMIC DNA]</scope>
    <source>
        <strain evidence="8 9">YN101</strain>
    </source>
</reference>
<dbReference type="InterPro" id="IPR018117">
    <property type="entry name" value="C5_DNA_meth_AS"/>
</dbReference>
<dbReference type="PANTHER" id="PTHR46098">
    <property type="entry name" value="TRNA (CYTOSINE(38)-C(5))-METHYLTRANSFERASE"/>
    <property type="match status" value="1"/>
</dbReference>
<keyword evidence="1 5" id="KW-0489">Methyltransferase</keyword>
<name>A0A4Y6PUT4_PERCE</name>
<dbReference type="SUPFAM" id="SSF53335">
    <property type="entry name" value="S-adenosyl-L-methionine-dependent methyltransferases"/>
    <property type="match status" value="1"/>
</dbReference>
<keyword evidence="3 5" id="KW-0949">S-adenosyl-L-methionine</keyword>
<dbReference type="GO" id="GO:0003886">
    <property type="term" value="F:DNA (cytosine-5-)-methyltransferase activity"/>
    <property type="evidence" value="ECO:0007669"/>
    <property type="project" value="UniProtKB-EC"/>
</dbReference>
<dbReference type="Gene3D" id="3.90.120.30">
    <property type="match status" value="1"/>
</dbReference>
<keyword evidence="9" id="KW-1185">Reference proteome</keyword>
<feature type="active site" evidence="5">
    <location>
        <position position="82"/>
    </location>
</feature>
<evidence type="ECO:0000256" key="7">
    <source>
        <dbReference type="RuleBase" id="RU000417"/>
    </source>
</evidence>
<dbReference type="InterPro" id="IPR031303">
    <property type="entry name" value="C5_meth_CS"/>
</dbReference>
<dbReference type="Pfam" id="PF00145">
    <property type="entry name" value="DNA_methylase"/>
    <property type="match status" value="1"/>
</dbReference>
<accession>A0A5B8Y830</accession>
<dbReference type="NCBIfam" id="TIGR00675">
    <property type="entry name" value="dcm"/>
    <property type="match status" value="1"/>
</dbReference>
<dbReference type="REBASE" id="344732">
    <property type="entry name" value="M.BspYN101ORF15495P"/>
</dbReference>
<gene>
    <name evidence="8" type="primary">dcm</name>
    <name evidence="8" type="ORF">FIV42_15495</name>
</gene>
<accession>A0A4Y6PUT4</accession>
<evidence type="ECO:0000256" key="4">
    <source>
        <dbReference type="ARBA" id="ARBA00022747"/>
    </source>
</evidence>
<keyword evidence="2 5" id="KW-0808">Transferase</keyword>
<dbReference type="PANTHER" id="PTHR46098:SF1">
    <property type="entry name" value="TRNA (CYTOSINE(38)-C(5))-METHYLTRANSFERASE"/>
    <property type="match status" value="1"/>
</dbReference>
<evidence type="ECO:0000256" key="5">
    <source>
        <dbReference type="PROSITE-ProRule" id="PRU01016"/>
    </source>
</evidence>
<dbReference type="AlphaFoldDB" id="A0A4Y6PUT4"/>
<dbReference type="CDD" id="cd00315">
    <property type="entry name" value="Cyt_C5_DNA_methylase"/>
    <property type="match status" value="1"/>
</dbReference>
<evidence type="ECO:0000313" key="9">
    <source>
        <dbReference type="Proteomes" id="UP000315995"/>
    </source>
</evidence>
<evidence type="ECO:0000256" key="2">
    <source>
        <dbReference type="ARBA" id="ARBA00022679"/>
    </source>
</evidence>
<evidence type="ECO:0000256" key="3">
    <source>
        <dbReference type="ARBA" id="ARBA00022691"/>
    </source>
</evidence>
<organism evidence="8 9">
    <name type="scientific">Persicimonas caeni</name>
    <dbReference type="NCBI Taxonomy" id="2292766"/>
    <lineage>
        <taxon>Bacteria</taxon>
        <taxon>Deltaproteobacteria</taxon>
        <taxon>Bradymonadales</taxon>
        <taxon>Bradymonadaceae</taxon>
        <taxon>Persicimonas</taxon>
    </lineage>
</organism>
<dbReference type="OrthoDB" id="9813719at2"/>
<dbReference type="GO" id="GO:0032259">
    <property type="term" value="P:methylation"/>
    <property type="evidence" value="ECO:0007669"/>
    <property type="project" value="UniProtKB-KW"/>
</dbReference>
<evidence type="ECO:0000313" key="8">
    <source>
        <dbReference type="EMBL" id="QDG52096.1"/>
    </source>
</evidence>
<dbReference type="InterPro" id="IPR050750">
    <property type="entry name" value="C5-MTase"/>
</dbReference>
<dbReference type="PROSITE" id="PS00094">
    <property type="entry name" value="C5_MTASE_1"/>
    <property type="match status" value="1"/>
</dbReference>
<dbReference type="EMBL" id="CP041186">
    <property type="protein sequence ID" value="QDG52096.1"/>
    <property type="molecule type" value="Genomic_DNA"/>
</dbReference>
<proteinExistence type="inferred from homology"/>
<sequence length="397" mass="45092">MGNNESHSFDFIDLFAGIGGIRIALEKAGGHCVMTSEIDKWARKTYQAYFNDGDDHLFNEDITAIEPAEVPDHDVLAGGFPCQPFSLAGVSKKNALGRSHGFDDPTKGTLFFNIKKILMEKTPSAFLLENVKNLRSHDGGDTWKVIAYSLHQAGYAFTDKIIDAADVLPQHRERVFIVGFHRETFGLGERRLDWSSFWQTVEEGIERRAESYRQEYEVSADQDWPLVKHVLEDHADVPDKYTLTPGLWEYLQEYRRKHRAKGNGFGYGMVKGDEAYTRTISARYYKDGSEALVYQGEEVRPRRLTPLECSRLQGFPKEFQKLYERTEEVEQPVSDTQAYKQFGNSVCVPVVEAIADPMSSFLADPEQLHALPDTDEPFQAALFNAKSMKQVLERVGQ</sequence>
<evidence type="ECO:0000256" key="1">
    <source>
        <dbReference type="ARBA" id="ARBA00022603"/>
    </source>
</evidence>
<evidence type="ECO:0000256" key="6">
    <source>
        <dbReference type="RuleBase" id="RU000416"/>
    </source>
</evidence>
<dbReference type="Proteomes" id="UP000315995">
    <property type="component" value="Chromosome"/>
</dbReference>
<dbReference type="GO" id="GO:0009307">
    <property type="term" value="P:DNA restriction-modification system"/>
    <property type="evidence" value="ECO:0007669"/>
    <property type="project" value="UniProtKB-KW"/>
</dbReference>
<dbReference type="Gene3D" id="3.40.50.150">
    <property type="entry name" value="Vaccinia Virus protein VP39"/>
    <property type="match status" value="1"/>
</dbReference>
<dbReference type="InterPro" id="IPR001525">
    <property type="entry name" value="C5_MeTfrase"/>
</dbReference>
<dbReference type="RefSeq" id="WP_141198573.1">
    <property type="nucleotide sequence ID" value="NZ_CP041186.1"/>
</dbReference>
<dbReference type="PROSITE" id="PS51679">
    <property type="entry name" value="SAM_MT_C5"/>
    <property type="match status" value="1"/>
</dbReference>
<protein>
    <recommendedName>
        <fullName evidence="7">Cytosine-specific methyltransferase</fullName>
        <ecNumber evidence="7">2.1.1.37</ecNumber>
    </recommendedName>
</protein>
<dbReference type="PRINTS" id="PR00105">
    <property type="entry name" value="C5METTRFRASE"/>
</dbReference>
<keyword evidence="4" id="KW-0680">Restriction system</keyword>